<evidence type="ECO:0000313" key="3">
    <source>
        <dbReference type="Proteomes" id="UP001177003"/>
    </source>
</evidence>
<protein>
    <submittedName>
        <fullName evidence="2">Uncharacterized protein</fullName>
    </submittedName>
</protein>
<accession>A0AA35YV67</accession>
<organism evidence="2 3">
    <name type="scientific">Lactuca saligna</name>
    <name type="common">Willowleaf lettuce</name>
    <dbReference type="NCBI Taxonomy" id="75948"/>
    <lineage>
        <taxon>Eukaryota</taxon>
        <taxon>Viridiplantae</taxon>
        <taxon>Streptophyta</taxon>
        <taxon>Embryophyta</taxon>
        <taxon>Tracheophyta</taxon>
        <taxon>Spermatophyta</taxon>
        <taxon>Magnoliopsida</taxon>
        <taxon>eudicotyledons</taxon>
        <taxon>Gunneridae</taxon>
        <taxon>Pentapetalae</taxon>
        <taxon>asterids</taxon>
        <taxon>campanulids</taxon>
        <taxon>Asterales</taxon>
        <taxon>Asteraceae</taxon>
        <taxon>Cichorioideae</taxon>
        <taxon>Cichorieae</taxon>
        <taxon>Lactucinae</taxon>
        <taxon>Lactuca</taxon>
    </lineage>
</organism>
<reference evidence="2" key="1">
    <citation type="submission" date="2023-04" db="EMBL/GenBank/DDBJ databases">
        <authorList>
            <person name="Vijverberg K."/>
            <person name="Xiong W."/>
            <person name="Schranz E."/>
        </authorList>
    </citation>
    <scope>NUCLEOTIDE SEQUENCE</scope>
</reference>
<gene>
    <name evidence="2" type="ORF">LSALG_LOCUS20504</name>
</gene>
<evidence type="ECO:0000313" key="2">
    <source>
        <dbReference type="EMBL" id="CAI9280770.1"/>
    </source>
</evidence>
<sequence length="121" mass="13437">MGLSEESKVSLAYQHPEELYYCGIVDDRDIRMLIKVINNVGDKSVYVYVVVEEGVSRNEVDDKGKTSTANLSSGKGSNNSISNIKSPSKSQYHSVAENSDNDVGTYVNDVSVNHYFDQKKH</sequence>
<feature type="region of interest" description="Disordered" evidence="1">
    <location>
        <begin position="58"/>
        <end position="106"/>
    </location>
</feature>
<name>A0AA35YV67_LACSI</name>
<feature type="compositionally biased region" description="Low complexity" evidence="1">
    <location>
        <begin position="72"/>
        <end position="90"/>
    </location>
</feature>
<dbReference type="AlphaFoldDB" id="A0AA35YV67"/>
<dbReference type="EMBL" id="OX465080">
    <property type="protein sequence ID" value="CAI9280770.1"/>
    <property type="molecule type" value="Genomic_DNA"/>
</dbReference>
<feature type="compositionally biased region" description="Polar residues" evidence="1">
    <location>
        <begin position="91"/>
        <end position="102"/>
    </location>
</feature>
<keyword evidence="3" id="KW-1185">Reference proteome</keyword>
<dbReference type="Proteomes" id="UP001177003">
    <property type="component" value="Chromosome 4"/>
</dbReference>
<evidence type="ECO:0000256" key="1">
    <source>
        <dbReference type="SAM" id="MobiDB-lite"/>
    </source>
</evidence>
<proteinExistence type="predicted"/>